<comment type="caution">
    <text evidence="2">The sequence shown here is derived from an EMBL/GenBank/DDBJ whole genome shotgun (WGS) entry which is preliminary data.</text>
</comment>
<feature type="region of interest" description="Disordered" evidence="1">
    <location>
        <begin position="33"/>
        <end position="77"/>
    </location>
</feature>
<evidence type="ECO:0000313" key="2">
    <source>
        <dbReference type="EMBL" id="MCE2055167.1"/>
    </source>
</evidence>
<organism evidence="2 3">
    <name type="scientific">Datura stramonium</name>
    <name type="common">Jimsonweed</name>
    <name type="synonym">Common thornapple</name>
    <dbReference type="NCBI Taxonomy" id="4076"/>
    <lineage>
        <taxon>Eukaryota</taxon>
        <taxon>Viridiplantae</taxon>
        <taxon>Streptophyta</taxon>
        <taxon>Embryophyta</taxon>
        <taxon>Tracheophyta</taxon>
        <taxon>Spermatophyta</taxon>
        <taxon>Magnoliopsida</taxon>
        <taxon>eudicotyledons</taxon>
        <taxon>Gunneridae</taxon>
        <taxon>Pentapetalae</taxon>
        <taxon>asterids</taxon>
        <taxon>lamiids</taxon>
        <taxon>Solanales</taxon>
        <taxon>Solanaceae</taxon>
        <taxon>Solanoideae</taxon>
        <taxon>Datureae</taxon>
        <taxon>Datura</taxon>
    </lineage>
</organism>
<protein>
    <submittedName>
        <fullName evidence="2">Uncharacterized protein</fullName>
    </submittedName>
</protein>
<dbReference type="EMBL" id="JACEIK010006156">
    <property type="protein sequence ID" value="MCE2055167.1"/>
    <property type="molecule type" value="Genomic_DNA"/>
</dbReference>
<keyword evidence="3" id="KW-1185">Reference proteome</keyword>
<feature type="compositionally biased region" description="Acidic residues" evidence="1">
    <location>
        <begin position="61"/>
        <end position="73"/>
    </location>
</feature>
<sequence length="89" mass="10396">MPPRYRVCLVYALMQDVGDKCWSCDHEKGYTHQGHRIGPAFVEPVDDDVPTDEERRREDSNIESDNDEADEYDLGERPLHHIEEIEIIV</sequence>
<evidence type="ECO:0000256" key="1">
    <source>
        <dbReference type="SAM" id="MobiDB-lite"/>
    </source>
</evidence>
<proteinExistence type="predicted"/>
<reference evidence="2 3" key="1">
    <citation type="journal article" date="2021" name="BMC Genomics">
        <title>Datura genome reveals duplications of psychoactive alkaloid biosynthetic genes and high mutation rate following tissue culture.</title>
        <authorList>
            <person name="Rajewski A."/>
            <person name="Carter-House D."/>
            <person name="Stajich J."/>
            <person name="Litt A."/>
        </authorList>
    </citation>
    <scope>NUCLEOTIDE SEQUENCE [LARGE SCALE GENOMIC DNA]</scope>
    <source>
        <strain evidence="2">AR-01</strain>
    </source>
</reference>
<evidence type="ECO:0000313" key="3">
    <source>
        <dbReference type="Proteomes" id="UP000823775"/>
    </source>
</evidence>
<name>A0ABS8VZ30_DATST</name>
<accession>A0ABS8VZ30</accession>
<dbReference type="Proteomes" id="UP000823775">
    <property type="component" value="Unassembled WGS sequence"/>
</dbReference>
<gene>
    <name evidence="2" type="ORF">HAX54_042090</name>
</gene>